<evidence type="ECO:0000313" key="3">
    <source>
        <dbReference type="Proteomes" id="UP001378592"/>
    </source>
</evidence>
<dbReference type="AlphaFoldDB" id="A0AAN9VK87"/>
<dbReference type="Proteomes" id="UP001378592">
    <property type="component" value="Unassembled WGS sequence"/>
</dbReference>
<proteinExistence type="predicted"/>
<evidence type="ECO:0000256" key="1">
    <source>
        <dbReference type="SAM" id="MobiDB-lite"/>
    </source>
</evidence>
<comment type="caution">
    <text evidence="2">The sequence shown here is derived from an EMBL/GenBank/DDBJ whole genome shotgun (WGS) entry which is preliminary data.</text>
</comment>
<sequence length="309" mass="35589">METRTRKKALKNMPLPKERRGTSGAIAGGDSMRADGDQQLCRRALVGIPEMRQPERSEPTSNVSPAEGVAQVLQPVPTQARLPTQRRKWPTAVNEQIMRIYYRITKIDTDVTGYRQKLYREFQQSFPEYSLTEQRVSDQYRVILRNKLIPETWLQAMQMEVRRELELNEVVDTQLRESEINPDTHINVPTAGDTTTTEVERLVESLKMGMSEAMLQFEGTDPTMSPALPEANTSRRMARIIDIMNCEVLPEEIKMAQNLQSLHLSIYCTAVVVVKSLEINCDKLTRKKQTGRMMPPWETSRQEHRNTER</sequence>
<protein>
    <submittedName>
        <fullName evidence="2">Uncharacterized protein</fullName>
    </submittedName>
</protein>
<feature type="region of interest" description="Disordered" evidence="1">
    <location>
        <begin position="1"/>
        <end position="36"/>
    </location>
</feature>
<feature type="region of interest" description="Disordered" evidence="1">
    <location>
        <begin position="288"/>
        <end position="309"/>
    </location>
</feature>
<evidence type="ECO:0000313" key="2">
    <source>
        <dbReference type="EMBL" id="KAK7792843.1"/>
    </source>
</evidence>
<feature type="region of interest" description="Disordered" evidence="1">
    <location>
        <begin position="50"/>
        <end position="70"/>
    </location>
</feature>
<reference evidence="2 3" key="1">
    <citation type="submission" date="2024-03" db="EMBL/GenBank/DDBJ databases">
        <title>The genome assembly and annotation of the cricket Gryllus longicercus Weissman &amp; Gray.</title>
        <authorList>
            <person name="Szrajer S."/>
            <person name="Gray D."/>
            <person name="Ylla G."/>
        </authorList>
    </citation>
    <scope>NUCLEOTIDE SEQUENCE [LARGE SCALE GENOMIC DNA]</scope>
    <source>
        <strain evidence="2">DAG 2021-001</strain>
        <tissue evidence="2">Whole body minus gut</tissue>
    </source>
</reference>
<gene>
    <name evidence="2" type="ORF">R5R35_004418</name>
</gene>
<accession>A0AAN9VK87</accession>
<organism evidence="2 3">
    <name type="scientific">Gryllus longicercus</name>
    <dbReference type="NCBI Taxonomy" id="2509291"/>
    <lineage>
        <taxon>Eukaryota</taxon>
        <taxon>Metazoa</taxon>
        <taxon>Ecdysozoa</taxon>
        <taxon>Arthropoda</taxon>
        <taxon>Hexapoda</taxon>
        <taxon>Insecta</taxon>
        <taxon>Pterygota</taxon>
        <taxon>Neoptera</taxon>
        <taxon>Polyneoptera</taxon>
        <taxon>Orthoptera</taxon>
        <taxon>Ensifera</taxon>
        <taxon>Gryllidea</taxon>
        <taxon>Grylloidea</taxon>
        <taxon>Gryllidae</taxon>
        <taxon>Gryllinae</taxon>
        <taxon>Gryllus</taxon>
    </lineage>
</organism>
<name>A0AAN9VK87_9ORTH</name>
<feature type="compositionally biased region" description="Basic residues" evidence="1">
    <location>
        <begin position="1"/>
        <end position="10"/>
    </location>
</feature>
<feature type="compositionally biased region" description="Basic and acidic residues" evidence="1">
    <location>
        <begin position="300"/>
        <end position="309"/>
    </location>
</feature>
<keyword evidence="3" id="KW-1185">Reference proteome</keyword>
<dbReference type="EMBL" id="JAZDUA010000420">
    <property type="protein sequence ID" value="KAK7792843.1"/>
    <property type="molecule type" value="Genomic_DNA"/>
</dbReference>